<sequence>MIWTLALDRGQDIELLRHSELRFPHTLQNYLSLLFVCRQIHAETALLPYELKTFSMLSPGRSYLVRFLERRTVVQREVMAGVKWSWYGSSPEMHSAVEWLRMSRVRKDSW</sequence>
<comment type="caution">
    <text evidence="1">The sequence shown here is derived from an EMBL/GenBank/DDBJ whole genome shotgun (WGS) entry which is preliminary data.</text>
</comment>
<name>A0ACB6FRK9_9PLEO</name>
<protein>
    <submittedName>
        <fullName evidence="1">Uncharacterized protein</fullName>
    </submittedName>
</protein>
<proteinExistence type="predicted"/>
<keyword evidence="2" id="KW-1185">Reference proteome</keyword>
<evidence type="ECO:0000313" key="2">
    <source>
        <dbReference type="Proteomes" id="UP000293547"/>
    </source>
</evidence>
<reference evidence="1 2" key="1">
    <citation type="journal article" date="2019" name="bioRxiv">
        <title>Genomics, evolutionary history and diagnostics of the Alternaria alternata species group including apple and Asian pear pathotypes.</title>
        <authorList>
            <person name="Armitage A.D."/>
            <person name="Cockerton H.M."/>
            <person name="Sreenivasaprasad S."/>
            <person name="Woodhall J.W."/>
            <person name="Lane C.R."/>
            <person name="Harrison R.J."/>
            <person name="Clarkson J.P."/>
        </authorList>
    </citation>
    <scope>NUCLEOTIDE SEQUENCE [LARGE SCALE GENOMIC DNA]</scope>
    <source>
        <strain evidence="1 2">FERA 650</strain>
    </source>
</reference>
<dbReference type="Proteomes" id="UP000293547">
    <property type="component" value="Unassembled WGS sequence"/>
</dbReference>
<dbReference type="EMBL" id="PDWZ02000004">
    <property type="protein sequence ID" value="KAB2107034.1"/>
    <property type="molecule type" value="Genomic_DNA"/>
</dbReference>
<organism evidence="1 2">
    <name type="scientific">Alternaria gaisen</name>
    <dbReference type="NCBI Taxonomy" id="167740"/>
    <lineage>
        <taxon>Eukaryota</taxon>
        <taxon>Fungi</taxon>
        <taxon>Dikarya</taxon>
        <taxon>Ascomycota</taxon>
        <taxon>Pezizomycotina</taxon>
        <taxon>Dothideomycetes</taxon>
        <taxon>Pleosporomycetidae</taxon>
        <taxon>Pleosporales</taxon>
        <taxon>Pleosporineae</taxon>
        <taxon>Pleosporaceae</taxon>
        <taxon>Alternaria</taxon>
        <taxon>Alternaria sect. Alternaria</taxon>
    </lineage>
</organism>
<accession>A0ACB6FRK9</accession>
<gene>
    <name evidence="1" type="ORF">AG0111_0g4728</name>
</gene>
<evidence type="ECO:0000313" key="1">
    <source>
        <dbReference type="EMBL" id="KAB2107034.1"/>
    </source>
</evidence>